<feature type="transmembrane region" description="Helical" evidence="4">
    <location>
        <begin position="24"/>
        <end position="42"/>
    </location>
</feature>
<feature type="compositionally biased region" description="Polar residues" evidence="3">
    <location>
        <begin position="195"/>
        <end position="217"/>
    </location>
</feature>
<evidence type="ECO:0000313" key="5">
    <source>
        <dbReference type="EMBL" id="NVO84745.1"/>
    </source>
</evidence>
<keyword evidence="2" id="KW-0732">Signal</keyword>
<organism evidence="5 6">
    <name type="scientific">Hymenobacter terrestris</name>
    <dbReference type="NCBI Taxonomy" id="2748310"/>
    <lineage>
        <taxon>Bacteria</taxon>
        <taxon>Pseudomonadati</taxon>
        <taxon>Bacteroidota</taxon>
        <taxon>Cytophagia</taxon>
        <taxon>Cytophagales</taxon>
        <taxon>Hymenobacteraceae</taxon>
        <taxon>Hymenobacter</taxon>
    </lineage>
</organism>
<dbReference type="RefSeq" id="WP_176899425.1">
    <property type="nucleotide sequence ID" value="NZ_JABKAV010000015.1"/>
</dbReference>
<keyword evidence="4" id="KW-0472">Membrane</keyword>
<comment type="caution">
    <text evidence="5">The sequence shown here is derived from an EMBL/GenBank/DDBJ whole genome shotgun (WGS) entry which is preliminary data.</text>
</comment>
<evidence type="ECO:0008006" key="7">
    <source>
        <dbReference type="Google" id="ProtNLM"/>
    </source>
</evidence>
<comment type="similarity">
    <text evidence="1">Belongs to the CsgA/CsgB family.</text>
</comment>
<sequence length="299" mass="31900">MLIILIYICLNQRARIILKGNSSFYVSGLHIEFFLLFFSLFSPNTMKKVQLLAAAAVLFASSAYAQTGTRETFRAINACIGCEPAAAVTRPASQTNPNGTPTLAAIDNCSVVVQGGAGILAGDDNRAVVDQSGSGNRAALFQREGNRNYGLQVQTGFANQATAVIWGDQNTTLQFQRGDRNKAGINVDQVDGSFTPRSTQNGNRNWAEQNQAGNDNNADIKTFGNDNYASQNQVGSRNSGSIFQRVNGSAATQSQIGSDNTAVTMQGGLANVPSTIFGQRSCIEQGGNSNQALVMQNRR</sequence>
<dbReference type="InterPro" id="IPR009742">
    <property type="entry name" value="Curlin_rpt"/>
</dbReference>
<accession>A0ABX2Q1A6</accession>
<evidence type="ECO:0000313" key="6">
    <source>
        <dbReference type="Proteomes" id="UP000626554"/>
    </source>
</evidence>
<keyword evidence="4" id="KW-1133">Transmembrane helix</keyword>
<dbReference type="EMBL" id="JABKAV010000015">
    <property type="protein sequence ID" value="NVO84745.1"/>
    <property type="molecule type" value="Genomic_DNA"/>
</dbReference>
<gene>
    <name evidence="5" type="ORF">HW556_07610</name>
</gene>
<dbReference type="Proteomes" id="UP000626554">
    <property type="component" value="Unassembled WGS sequence"/>
</dbReference>
<evidence type="ECO:0000256" key="4">
    <source>
        <dbReference type="SAM" id="Phobius"/>
    </source>
</evidence>
<evidence type="ECO:0000256" key="2">
    <source>
        <dbReference type="ARBA" id="ARBA00022729"/>
    </source>
</evidence>
<proteinExistence type="inferred from homology"/>
<evidence type="ECO:0000256" key="3">
    <source>
        <dbReference type="SAM" id="MobiDB-lite"/>
    </source>
</evidence>
<evidence type="ECO:0000256" key="1">
    <source>
        <dbReference type="ARBA" id="ARBA00009766"/>
    </source>
</evidence>
<reference evidence="5 6" key="1">
    <citation type="submission" date="2020-05" db="EMBL/GenBank/DDBJ databases">
        <title>Hymenobacter terrestris sp. nov. and Hymenobacter lapidiphilus sp. nov., isolated from regoliths in Antarctica.</title>
        <authorList>
            <person name="Sedlacek I."/>
            <person name="Pantucek R."/>
            <person name="Zeman M."/>
            <person name="Holochova P."/>
            <person name="Kralova S."/>
            <person name="Stankova E."/>
            <person name="Sedo O."/>
            <person name="Micenkova L."/>
            <person name="Svec P."/>
            <person name="Gupta V."/>
            <person name="Sood U."/>
            <person name="Korpole U.S."/>
            <person name="Lal R."/>
        </authorList>
    </citation>
    <scope>NUCLEOTIDE SEQUENCE [LARGE SCALE GENOMIC DNA]</scope>
    <source>
        <strain evidence="5 6">P5252</strain>
    </source>
</reference>
<protein>
    <recommendedName>
        <fullName evidence="7">Curlin</fullName>
    </recommendedName>
</protein>
<name>A0ABX2Q1A6_9BACT</name>
<feature type="region of interest" description="Disordered" evidence="3">
    <location>
        <begin position="191"/>
        <end position="217"/>
    </location>
</feature>
<keyword evidence="4" id="KW-0812">Transmembrane</keyword>
<keyword evidence="6" id="KW-1185">Reference proteome</keyword>
<dbReference type="Pfam" id="PF07012">
    <property type="entry name" value="Curlin_rpt"/>
    <property type="match status" value="1"/>
</dbReference>